<feature type="compositionally biased region" description="Low complexity" evidence="1">
    <location>
        <begin position="87"/>
        <end position="101"/>
    </location>
</feature>
<keyword evidence="3" id="KW-1185">Reference proteome</keyword>
<dbReference type="EMBL" id="JAUKUA010000002">
    <property type="protein sequence ID" value="KAK0725471.1"/>
    <property type="molecule type" value="Genomic_DNA"/>
</dbReference>
<proteinExistence type="predicted"/>
<dbReference type="Proteomes" id="UP001172102">
    <property type="component" value="Unassembled WGS sequence"/>
</dbReference>
<dbReference type="AlphaFoldDB" id="A0AA40B0L6"/>
<accession>A0AA40B0L6</accession>
<feature type="compositionally biased region" description="Pro residues" evidence="1">
    <location>
        <begin position="124"/>
        <end position="134"/>
    </location>
</feature>
<gene>
    <name evidence="2" type="ORF">B0H67DRAFT_132907</name>
</gene>
<feature type="region of interest" description="Disordered" evidence="1">
    <location>
        <begin position="1"/>
        <end position="224"/>
    </location>
</feature>
<feature type="compositionally biased region" description="Low complexity" evidence="1">
    <location>
        <begin position="173"/>
        <end position="188"/>
    </location>
</feature>
<evidence type="ECO:0000256" key="1">
    <source>
        <dbReference type="SAM" id="MobiDB-lite"/>
    </source>
</evidence>
<protein>
    <submittedName>
        <fullName evidence="2">Uncharacterized protein</fullName>
    </submittedName>
</protein>
<comment type="caution">
    <text evidence="2">The sequence shown here is derived from an EMBL/GenBank/DDBJ whole genome shotgun (WGS) entry which is preliminary data.</text>
</comment>
<sequence>MDSRGPPPNRPLPPIPPRRGQRAEISASQEREDLPVTPTSGQQGAYLASLERSPPAQWGIDFSVPRNRTEAKSPGTPTRPPPRWENLRPAPRTPSRSRPLLGNFGSASPPPPVPPIPARFGVAPVPPTAPPPTPQIALRMHPRPHQKSPADPQEVAQQRANIPFRQGHIGQDIPAHPAISSSASTTIPGLTTPNTQLTRPETPPFGSVGTAASAEATNPGEVSR</sequence>
<feature type="compositionally biased region" description="Polar residues" evidence="1">
    <location>
        <begin position="189"/>
        <end position="199"/>
    </location>
</feature>
<organism evidence="2 3">
    <name type="scientific">Lasiosphaeris hirsuta</name>
    <dbReference type="NCBI Taxonomy" id="260670"/>
    <lineage>
        <taxon>Eukaryota</taxon>
        <taxon>Fungi</taxon>
        <taxon>Dikarya</taxon>
        <taxon>Ascomycota</taxon>
        <taxon>Pezizomycotina</taxon>
        <taxon>Sordariomycetes</taxon>
        <taxon>Sordariomycetidae</taxon>
        <taxon>Sordariales</taxon>
        <taxon>Lasiosphaeriaceae</taxon>
        <taxon>Lasiosphaeris</taxon>
    </lineage>
</organism>
<evidence type="ECO:0000313" key="2">
    <source>
        <dbReference type="EMBL" id="KAK0725471.1"/>
    </source>
</evidence>
<name>A0AA40B0L6_9PEZI</name>
<reference evidence="2" key="1">
    <citation type="submission" date="2023-06" db="EMBL/GenBank/DDBJ databases">
        <title>Genome-scale phylogeny and comparative genomics of the fungal order Sordariales.</title>
        <authorList>
            <consortium name="Lawrence Berkeley National Laboratory"/>
            <person name="Hensen N."/>
            <person name="Bonometti L."/>
            <person name="Westerberg I."/>
            <person name="Brannstrom I.O."/>
            <person name="Guillou S."/>
            <person name="Cros-Aarteil S."/>
            <person name="Calhoun S."/>
            <person name="Haridas S."/>
            <person name="Kuo A."/>
            <person name="Mondo S."/>
            <person name="Pangilinan J."/>
            <person name="Riley R."/>
            <person name="Labutti K."/>
            <person name="Andreopoulos B."/>
            <person name="Lipzen A."/>
            <person name="Chen C."/>
            <person name="Yanf M."/>
            <person name="Daum C."/>
            <person name="Ng V."/>
            <person name="Clum A."/>
            <person name="Steindorff A."/>
            <person name="Ohm R."/>
            <person name="Martin F."/>
            <person name="Silar P."/>
            <person name="Natvig D."/>
            <person name="Lalanne C."/>
            <person name="Gautier V."/>
            <person name="Ament-Velasquez S.L."/>
            <person name="Kruys A."/>
            <person name="Hutchinson M.I."/>
            <person name="Powell A.J."/>
            <person name="Barry K."/>
            <person name="Miller A.N."/>
            <person name="Grigoriev I.V."/>
            <person name="Debuchy R."/>
            <person name="Gladieux P."/>
            <person name="Thoren M.H."/>
            <person name="Johannesson H."/>
        </authorList>
    </citation>
    <scope>NUCLEOTIDE SEQUENCE</scope>
    <source>
        <strain evidence="2">SMH4607-1</strain>
    </source>
</reference>
<feature type="compositionally biased region" description="Pro residues" evidence="1">
    <location>
        <begin position="108"/>
        <end position="117"/>
    </location>
</feature>
<evidence type="ECO:0000313" key="3">
    <source>
        <dbReference type="Proteomes" id="UP001172102"/>
    </source>
</evidence>
<feature type="compositionally biased region" description="Pro residues" evidence="1">
    <location>
        <begin position="1"/>
        <end position="17"/>
    </location>
</feature>